<evidence type="ECO:0000256" key="5">
    <source>
        <dbReference type="SAM" id="MobiDB-lite"/>
    </source>
</evidence>
<reference evidence="7 8" key="1">
    <citation type="journal article" date="2012" name="New Phytol.">
        <title>Insight into trade-off between wood decay and parasitism from the genome of a fungal forest pathogen.</title>
        <authorList>
            <person name="Olson A."/>
            <person name="Aerts A."/>
            <person name="Asiegbu F."/>
            <person name="Belbahri L."/>
            <person name="Bouzid O."/>
            <person name="Broberg A."/>
            <person name="Canback B."/>
            <person name="Coutinho P.M."/>
            <person name="Cullen D."/>
            <person name="Dalman K."/>
            <person name="Deflorio G."/>
            <person name="van Diepen L.T."/>
            <person name="Dunand C."/>
            <person name="Duplessis S."/>
            <person name="Durling M."/>
            <person name="Gonthier P."/>
            <person name="Grimwood J."/>
            <person name="Fossdal C.G."/>
            <person name="Hansson D."/>
            <person name="Henrissat B."/>
            <person name="Hietala A."/>
            <person name="Himmelstrand K."/>
            <person name="Hoffmeister D."/>
            <person name="Hogberg N."/>
            <person name="James T.Y."/>
            <person name="Karlsson M."/>
            <person name="Kohler A."/>
            <person name="Kues U."/>
            <person name="Lee Y.H."/>
            <person name="Lin Y.C."/>
            <person name="Lind M."/>
            <person name="Lindquist E."/>
            <person name="Lombard V."/>
            <person name="Lucas S."/>
            <person name="Lunden K."/>
            <person name="Morin E."/>
            <person name="Murat C."/>
            <person name="Park J."/>
            <person name="Raffaello T."/>
            <person name="Rouze P."/>
            <person name="Salamov A."/>
            <person name="Schmutz J."/>
            <person name="Solheim H."/>
            <person name="Stahlberg J."/>
            <person name="Velez H."/>
            <person name="de Vries R.P."/>
            <person name="Wiebenga A."/>
            <person name="Woodward S."/>
            <person name="Yakovlev I."/>
            <person name="Garbelotto M."/>
            <person name="Martin F."/>
            <person name="Grigoriev I.V."/>
            <person name="Stenlid J."/>
        </authorList>
    </citation>
    <scope>NUCLEOTIDE SEQUENCE [LARGE SCALE GENOMIC DNA]</scope>
    <source>
        <strain evidence="7 8">TC 32-1</strain>
    </source>
</reference>
<keyword evidence="2 4" id="KW-0863">Zinc-finger</keyword>
<dbReference type="SMART" id="SM00249">
    <property type="entry name" value="PHD"/>
    <property type="match status" value="1"/>
</dbReference>
<evidence type="ECO:0000256" key="2">
    <source>
        <dbReference type="ARBA" id="ARBA00022771"/>
    </source>
</evidence>
<keyword evidence="1" id="KW-0479">Metal-binding</keyword>
<organism evidence="7 8">
    <name type="scientific">Heterobasidion irregulare (strain TC 32-1)</name>
    <dbReference type="NCBI Taxonomy" id="747525"/>
    <lineage>
        <taxon>Eukaryota</taxon>
        <taxon>Fungi</taxon>
        <taxon>Dikarya</taxon>
        <taxon>Basidiomycota</taxon>
        <taxon>Agaricomycotina</taxon>
        <taxon>Agaricomycetes</taxon>
        <taxon>Russulales</taxon>
        <taxon>Bondarzewiaceae</taxon>
        <taxon>Heterobasidion</taxon>
        <taxon>Heterobasidion annosum species complex</taxon>
    </lineage>
</organism>
<dbReference type="InterPro" id="IPR001965">
    <property type="entry name" value="Znf_PHD"/>
</dbReference>
<dbReference type="Proteomes" id="UP000030671">
    <property type="component" value="Unassembled WGS sequence"/>
</dbReference>
<feature type="region of interest" description="Disordered" evidence="5">
    <location>
        <begin position="145"/>
        <end position="270"/>
    </location>
</feature>
<dbReference type="InterPro" id="IPR011011">
    <property type="entry name" value="Znf_FYVE_PHD"/>
</dbReference>
<dbReference type="Gene3D" id="3.30.40.10">
    <property type="entry name" value="Zinc/RING finger domain, C3HC4 (zinc finger)"/>
    <property type="match status" value="1"/>
</dbReference>
<dbReference type="InterPro" id="IPR019787">
    <property type="entry name" value="Znf_PHD-finger"/>
</dbReference>
<gene>
    <name evidence="7" type="ORF">HETIRDRAFT_105080</name>
</gene>
<sequence>MPPSETVSTPKKCNRCGGQDTGPANFLLTCSDCHRSFHHRCHIPPVPDKDMIAMLDATMNKDVDNGIYGWSCKRCSKKKSRGGSERAVVGSQPPQQLLPIVNTNAMIVESEDVELAPTPTAVPGLQPAQTLLVDRRVSDDYFRKHSLSQRPTASSVVTPSQQTYAPPLPALPRSSSSSRNPPPARPQLSPQPSHSLPEPTARSSGDPSSDASSYRPYEPPSHLSEAARSARDGFRQPAPPKRGRHPSETTALANRRDSWPLNQASPTRNIANQHRLVPLHRHDESSQSSPPLPVIRKGFHTQPLDIVPMDIDSDTPPPPEIISVDMNIQSEMPPPPPPLPVDRAPPTPAPSALPDFRAITSRLRAEGKLDPPDQGRTFLGPPIASTSAHGDARKLDTPGDADDDLDDLYGPLPHEVRSRTIPREYTPLRPTPDPFEAEDRAFRARRFAPLPRMTTARPRSWSPEASLPTPRSMSPRPFATASGSRSQREPKDSALKLEKKLIPARDCEVYADSKEMKAFERLIAKQVQRGKRAATKVKAKKRQSGSKGLFQFVKEDWLNKKPMYQPAAQKDGRPDRH</sequence>
<evidence type="ECO:0000256" key="4">
    <source>
        <dbReference type="PROSITE-ProRule" id="PRU00146"/>
    </source>
</evidence>
<feature type="domain" description="PHD-type" evidence="6">
    <location>
        <begin position="10"/>
        <end position="78"/>
    </location>
</feature>
<dbReference type="SUPFAM" id="SSF57903">
    <property type="entry name" value="FYVE/PHD zinc finger"/>
    <property type="match status" value="1"/>
</dbReference>
<evidence type="ECO:0000256" key="3">
    <source>
        <dbReference type="ARBA" id="ARBA00022833"/>
    </source>
</evidence>
<dbReference type="KEGG" id="hir:HETIRDRAFT_105080"/>
<proteinExistence type="predicted"/>
<evidence type="ECO:0000313" key="8">
    <source>
        <dbReference type="Proteomes" id="UP000030671"/>
    </source>
</evidence>
<dbReference type="RefSeq" id="XP_009546392.1">
    <property type="nucleotide sequence ID" value="XM_009548097.1"/>
</dbReference>
<feature type="compositionally biased region" description="Polar residues" evidence="5">
    <location>
        <begin position="260"/>
        <end position="270"/>
    </location>
</feature>
<dbReference type="PROSITE" id="PS50016">
    <property type="entry name" value="ZF_PHD_2"/>
    <property type="match status" value="1"/>
</dbReference>
<dbReference type="GO" id="GO:0008270">
    <property type="term" value="F:zinc ion binding"/>
    <property type="evidence" value="ECO:0007669"/>
    <property type="project" value="UniProtKB-KW"/>
</dbReference>
<feature type="compositionally biased region" description="Low complexity" evidence="5">
    <location>
        <begin position="186"/>
        <end position="213"/>
    </location>
</feature>
<dbReference type="GeneID" id="20666044"/>
<evidence type="ECO:0000313" key="7">
    <source>
        <dbReference type="EMBL" id="ETW81788.1"/>
    </source>
</evidence>
<feature type="compositionally biased region" description="Polar residues" evidence="5">
    <location>
        <begin position="148"/>
        <end position="164"/>
    </location>
</feature>
<dbReference type="CDD" id="cd15541">
    <property type="entry name" value="PHD_TIF1_like"/>
    <property type="match status" value="1"/>
</dbReference>
<keyword evidence="3" id="KW-0862">Zinc</keyword>
<accession>W4K7N3</accession>
<dbReference type="AlphaFoldDB" id="W4K7N3"/>
<dbReference type="HOGENOM" id="CLU_472560_0_0_1"/>
<feature type="compositionally biased region" description="Pro residues" evidence="5">
    <location>
        <begin position="332"/>
        <end position="351"/>
    </location>
</feature>
<dbReference type="OrthoDB" id="10033786at2759"/>
<protein>
    <recommendedName>
        <fullName evidence="6">PHD-type domain-containing protein</fullName>
    </recommendedName>
</protein>
<dbReference type="eggNOG" id="ENOG502SWN7">
    <property type="taxonomic scope" value="Eukaryota"/>
</dbReference>
<feature type="region of interest" description="Disordered" evidence="5">
    <location>
        <begin position="308"/>
        <end position="494"/>
    </location>
</feature>
<dbReference type="STRING" id="747525.W4K7N3"/>
<dbReference type="InParanoid" id="W4K7N3"/>
<name>W4K7N3_HETIT</name>
<keyword evidence="8" id="KW-1185">Reference proteome</keyword>
<dbReference type="PROSITE" id="PS01359">
    <property type="entry name" value="ZF_PHD_1"/>
    <property type="match status" value="1"/>
</dbReference>
<evidence type="ECO:0000259" key="6">
    <source>
        <dbReference type="PROSITE" id="PS50016"/>
    </source>
</evidence>
<feature type="compositionally biased region" description="Basic and acidic residues" evidence="5">
    <location>
        <begin position="363"/>
        <end position="373"/>
    </location>
</feature>
<dbReference type="InterPro" id="IPR019786">
    <property type="entry name" value="Zinc_finger_PHD-type_CS"/>
</dbReference>
<evidence type="ECO:0000256" key="1">
    <source>
        <dbReference type="ARBA" id="ARBA00022723"/>
    </source>
</evidence>
<dbReference type="InterPro" id="IPR013083">
    <property type="entry name" value="Znf_RING/FYVE/PHD"/>
</dbReference>
<dbReference type="EMBL" id="KI925458">
    <property type="protein sequence ID" value="ETW81788.1"/>
    <property type="molecule type" value="Genomic_DNA"/>
</dbReference>